<dbReference type="Pfam" id="PF03330">
    <property type="entry name" value="DPBB_1"/>
    <property type="match status" value="1"/>
</dbReference>
<dbReference type="GO" id="GO:0008932">
    <property type="term" value="F:lytic endotransglycosylase activity"/>
    <property type="evidence" value="ECO:0007669"/>
    <property type="project" value="UniProtKB-UniRule"/>
</dbReference>
<comment type="caution">
    <text evidence="6">The sequence shown here is derived from an EMBL/GenBank/DDBJ whole genome shotgun (WGS) entry which is preliminary data.</text>
</comment>
<feature type="domain" description="RlpA-like protein double-psi beta-barrel" evidence="5">
    <location>
        <begin position="27"/>
        <end position="116"/>
    </location>
</feature>
<evidence type="ECO:0000256" key="3">
    <source>
        <dbReference type="HAMAP-Rule" id="MF_02071"/>
    </source>
</evidence>
<gene>
    <name evidence="3" type="primary">rlpA</name>
    <name evidence="6" type="ORF">OM074_19315</name>
</gene>
<dbReference type="InterPro" id="IPR012997">
    <property type="entry name" value="RplA"/>
</dbReference>
<evidence type="ECO:0000313" key="7">
    <source>
        <dbReference type="Proteomes" id="UP001207408"/>
    </source>
</evidence>
<dbReference type="EC" id="4.2.2.-" evidence="3"/>
<dbReference type="AlphaFoldDB" id="A0AAE3SLJ9"/>
<dbReference type="NCBIfam" id="TIGR00413">
    <property type="entry name" value="rlpA"/>
    <property type="match status" value="1"/>
</dbReference>
<dbReference type="Proteomes" id="UP001207408">
    <property type="component" value="Unassembled WGS sequence"/>
</dbReference>
<evidence type="ECO:0000259" key="5">
    <source>
        <dbReference type="Pfam" id="PF03330"/>
    </source>
</evidence>
<sequence length="124" mass="13708" precursor="true">MKHILSTYKSVILLFLLFAFATTYAQQKGKASYYADKFEGKKTASGQVYKHELKTAAHRTFPFGTKVKVTNVANGKNVVVTINDRGPFVKGRIIDLSKSAASQLDGVRAGIIEVEIVVLKEEKE</sequence>
<dbReference type="GO" id="GO:0000270">
    <property type="term" value="P:peptidoglycan metabolic process"/>
    <property type="evidence" value="ECO:0007669"/>
    <property type="project" value="UniProtKB-UniRule"/>
</dbReference>
<dbReference type="EMBL" id="JAPDPI010000061">
    <property type="protein sequence ID" value="MCW3807787.1"/>
    <property type="molecule type" value="Genomic_DNA"/>
</dbReference>
<dbReference type="PANTHER" id="PTHR34183:SF8">
    <property type="entry name" value="ENDOLYTIC PEPTIDOGLYCAN TRANSGLYCOSYLASE RLPA-RELATED"/>
    <property type="match status" value="1"/>
</dbReference>
<dbReference type="Gene3D" id="2.40.40.10">
    <property type="entry name" value="RlpA-like domain"/>
    <property type="match status" value="1"/>
</dbReference>
<dbReference type="InterPro" id="IPR034718">
    <property type="entry name" value="RlpA"/>
</dbReference>
<protein>
    <recommendedName>
        <fullName evidence="3">Probable endolytic peptidoglycan transglycosylase RlpA</fullName>
        <ecNumber evidence="3">4.2.2.-</ecNumber>
    </recommendedName>
</protein>
<keyword evidence="1 3" id="KW-0456">Lyase</keyword>
<comment type="similarity">
    <text evidence="3 4">Belongs to the RlpA family.</text>
</comment>
<dbReference type="InterPro" id="IPR009009">
    <property type="entry name" value="RlpA-like_DPBB"/>
</dbReference>
<dbReference type="GO" id="GO:0071555">
    <property type="term" value="P:cell wall organization"/>
    <property type="evidence" value="ECO:0007669"/>
    <property type="project" value="UniProtKB-KW"/>
</dbReference>
<dbReference type="CDD" id="cd22268">
    <property type="entry name" value="DPBB_RlpA-like"/>
    <property type="match status" value="1"/>
</dbReference>
<name>A0AAE3SLJ9_9BACT</name>
<reference evidence="6" key="1">
    <citation type="submission" date="2022-10" db="EMBL/GenBank/DDBJ databases">
        <authorList>
            <person name="Yu W.X."/>
        </authorList>
    </citation>
    <scope>NUCLEOTIDE SEQUENCE</scope>
    <source>
        <strain evidence="6">D04</strain>
    </source>
</reference>
<dbReference type="HAMAP" id="MF_02071">
    <property type="entry name" value="RlpA"/>
    <property type="match status" value="1"/>
</dbReference>
<dbReference type="InterPro" id="IPR036908">
    <property type="entry name" value="RlpA-like_sf"/>
</dbReference>
<keyword evidence="7" id="KW-1185">Reference proteome</keyword>
<proteinExistence type="inferred from homology"/>
<feature type="signal peptide" evidence="3">
    <location>
        <begin position="1"/>
        <end position="25"/>
    </location>
</feature>
<dbReference type="RefSeq" id="WP_301202252.1">
    <property type="nucleotide sequence ID" value="NZ_JAPDPI010000061.1"/>
</dbReference>
<organism evidence="6 7">
    <name type="scientific">Plebeiibacterium marinum</name>
    <dbReference type="NCBI Taxonomy" id="2992111"/>
    <lineage>
        <taxon>Bacteria</taxon>
        <taxon>Pseudomonadati</taxon>
        <taxon>Bacteroidota</taxon>
        <taxon>Bacteroidia</taxon>
        <taxon>Marinilabiliales</taxon>
        <taxon>Marinilabiliaceae</taxon>
        <taxon>Plebeiibacterium</taxon>
    </lineage>
</organism>
<comment type="function">
    <text evidence="3">Lytic transglycosylase with a strong preference for naked glycan strands that lack stem peptides.</text>
</comment>
<keyword evidence="2 3" id="KW-0961">Cell wall biogenesis/degradation</keyword>
<dbReference type="SUPFAM" id="SSF50685">
    <property type="entry name" value="Barwin-like endoglucanases"/>
    <property type="match status" value="1"/>
</dbReference>
<feature type="chain" id="PRO_5041752639" description="Probable endolytic peptidoglycan transglycosylase RlpA" evidence="3">
    <location>
        <begin position="26"/>
        <end position="124"/>
    </location>
</feature>
<keyword evidence="3" id="KW-0732">Signal</keyword>
<evidence type="ECO:0000256" key="4">
    <source>
        <dbReference type="RuleBase" id="RU003495"/>
    </source>
</evidence>
<accession>A0AAE3SLJ9</accession>
<evidence type="ECO:0000256" key="2">
    <source>
        <dbReference type="ARBA" id="ARBA00023316"/>
    </source>
</evidence>
<evidence type="ECO:0000313" key="6">
    <source>
        <dbReference type="EMBL" id="MCW3807787.1"/>
    </source>
</evidence>
<dbReference type="PANTHER" id="PTHR34183">
    <property type="entry name" value="ENDOLYTIC PEPTIDOGLYCAN TRANSGLYCOSYLASE RLPA"/>
    <property type="match status" value="1"/>
</dbReference>
<evidence type="ECO:0000256" key="1">
    <source>
        <dbReference type="ARBA" id="ARBA00023239"/>
    </source>
</evidence>